<dbReference type="Pfam" id="PF03062">
    <property type="entry name" value="MBOAT"/>
    <property type="match status" value="1"/>
</dbReference>
<feature type="transmembrane region" description="Helical" evidence="7">
    <location>
        <begin position="928"/>
        <end position="949"/>
    </location>
</feature>
<feature type="transmembrane region" description="Helical" evidence="7">
    <location>
        <begin position="226"/>
        <end position="244"/>
    </location>
</feature>
<feature type="transmembrane region" description="Helical" evidence="7">
    <location>
        <begin position="196"/>
        <end position="214"/>
    </location>
</feature>
<sequence>MSPDELVYLGILAASIPVGFLFRYLSPPVKQGAALLLGLSITLATCRIHTLHSLLTVLGTWAIIKFSWRSAPSLSLGWTFLYLLFFRLATLFGLPSPTPFANAIQLLLTLKMVSLANEVQTFHLRKKEDVSSFSKSSVIGGLSQEPSLYDVISYSYCYIGIMTGPFFRYQTYADWLQQPSPTSLPGRDPCLNRLKLVPLYGVLFLAVNAYFPLGYVRTEEFLEHHYFFRLFYMTAVFFVFRMRFYAAWCGAEASCISAGLGCYPEGALSKPGGGPTVEYSPDPDTPVVYDFKTIQNIDCYNTDFCVKVRHGMRYWNMTVQWWLHHYIYPNAPFKGYTLRAAWTMFISAYWHGIHAGYYLSFLTIPVCIAAESALEGHGYHSSQQSLRLRNRQSTVADQSSPQFNWNPSPTEEGEERSSDTPRNLRELPMPMGLKKAIRQVQQMKVPVVSGWQSWKMNKAKALRRFGEDAGGALAYVTLWRRALHKIGGHFGGGVQSYFLFLRFLVVLNFLSFLLIAAFVLIPNIVFQSRGSSGNVEVNNSDVPSECTVYDPNPQGLVDFYSYFIDLLTGTGFMEYSYLFYGYYNNTVEVRDDFSYNIPIAYILTAAFYFIFCLICIIIRMGGVIRVTVKTGGRTVGGYSMLVFTSWDYGLQGERGTRLKQNNIRYQLQVDLEEEQLKLQAASLTLAQTIGLYSLRVLLNIIVLGLIGGAFYCIFLATEFSQRESGTDFLSLAVQYLPSIVITASNFLVPFLCDQIALLERHSPSTTVILALLRAVFLRMVSLGVLIFTLWSRITCEGTTDSPDCKLCSYNYKQYPCWETSVGQEMYKLAMFDFITVIVVMILVEFPRRMVVDHCSCKLAKFVGRQEFVVPQNVLGLVYGQTVVWTGALFCPLLPLINTIKFIIIFYCKKITLFYNCRPADRTFRSTSSNFFFLLVLLFGWILASATLIYSVAQIHPSMSCGPFRTFTMMWSVIPNSFSSLSASTQDFLRYIGSQAFSIPLFILSCVVLCYVAALAAVYGKTVSLLRAQLKLEGRDKQFLVKQIQELSSASRRREMVDDHSAYMDIDMDTYRTGPEWE</sequence>
<feature type="region of interest" description="Disordered" evidence="8">
    <location>
        <begin position="390"/>
        <end position="425"/>
    </location>
</feature>
<keyword evidence="3 7" id="KW-0812">Transmembrane</keyword>
<feature type="compositionally biased region" description="Basic and acidic residues" evidence="8">
    <location>
        <begin position="415"/>
        <end position="425"/>
    </location>
</feature>
<evidence type="ECO:0000259" key="9">
    <source>
        <dbReference type="Pfam" id="PF07810"/>
    </source>
</evidence>
<evidence type="ECO:0000256" key="7">
    <source>
        <dbReference type="RuleBase" id="RU310713"/>
    </source>
</evidence>
<evidence type="ECO:0000256" key="3">
    <source>
        <dbReference type="ARBA" id="ARBA00022692"/>
    </source>
</evidence>
<reference evidence="10" key="1">
    <citation type="submission" date="2021-01" db="EMBL/GenBank/DDBJ databases">
        <authorList>
            <person name="Zahm M."/>
            <person name="Roques C."/>
            <person name="Cabau C."/>
            <person name="Klopp C."/>
            <person name="Donnadieu C."/>
            <person name="Jouanno E."/>
            <person name="Lampietro C."/>
            <person name="Louis A."/>
            <person name="Herpin A."/>
            <person name="Echchiki A."/>
            <person name="Berthelot C."/>
            <person name="Parey E."/>
            <person name="Roest-Crollius H."/>
            <person name="Braasch I."/>
            <person name="Postlethwait J."/>
            <person name="Bobe J."/>
            <person name="Montfort J."/>
            <person name="Bouchez O."/>
            <person name="Begum T."/>
            <person name="Mejri S."/>
            <person name="Adams A."/>
            <person name="Chen W.-J."/>
            <person name="Guiguen Y."/>
        </authorList>
    </citation>
    <scope>NUCLEOTIDE SEQUENCE</scope>
    <source>
        <strain evidence="10">YG-15Mar2019-1</strain>
        <tissue evidence="10">Brain</tissue>
    </source>
</reference>
<comment type="subcellular location">
    <subcellularLocation>
        <location evidence="1">Endoplasmic reticulum membrane</location>
        <topology evidence="1">Multi-pass membrane protein</topology>
    </subcellularLocation>
    <subcellularLocation>
        <location evidence="7">Membrane</location>
        <topology evidence="7">Multi-pass membrane protein</topology>
    </subcellularLocation>
</comment>
<feature type="transmembrane region" description="Helical" evidence="7">
    <location>
        <begin position="728"/>
        <end position="748"/>
    </location>
</feature>
<comment type="caution">
    <text evidence="10">The sequence shown here is derived from an EMBL/GenBank/DDBJ whole genome shotgun (WGS) entry which is preliminary data.</text>
</comment>
<dbReference type="InterPro" id="IPR004299">
    <property type="entry name" value="MBOAT_fam"/>
</dbReference>
<evidence type="ECO:0000256" key="6">
    <source>
        <dbReference type="ARBA" id="ARBA00023136"/>
    </source>
</evidence>
<protein>
    <recommendedName>
        <fullName evidence="7">Transmembrane channel-like protein</fullName>
    </recommendedName>
</protein>
<dbReference type="AlphaFoldDB" id="A0A9D3PV16"/>
<dbReference type="InterPro" id="IPR012496">
    <property type="entry name" value="TMC_dom"/>
</dbReference>
<gene>
    <name evidence="10" type="ORF">MATL_G00128440</name>
</gene>
<name>A0A9D3PV16_MEGAT</name>
<evidence type="ECO:0000256" key="4">
    <source>
        <dbReference type="ARBA" id="ARBA00022824"/>
    </source>
</evidence>
<feature type="domain" description="TMC" evidence="9">
    <location>
        <begin position="816"/>
        <end position="925"/>
    </location>
</feature>
<feature type="transmembrane region" description="Helical" evidence="7">
    <location>
        <begin position="996"/>
        <end position="1018"/>
    </location>
</feature>
<keyword evidence="11" id="KW-1185">Reference proteome</keyword>
<dbReference type="GO" id="GO:0005789">
    <property type="term" value="C:endoplasmic reticulum membrane"/>
    <property type="evidence" value="ECO:0007669"/>
    <property type="project" value="UniProtKB-SubCell"/>
</dbReference>
<evidence type="ECO:0000313" key="11">
    <source>
        <dbReference type="Proteomes" id="UP001046870"/>
    </source>
</evidence>
<dbReference type="Proteomes" id="UP001046870">
    <property type="component" value="Chromosome 10"/>
</dbReference>
<proteinExistence type="inferred from homology"/>
<feature type="transmembrane region" description="Helical" evidence="7">
    <location>
        <begin position="882"/>
        <end position="907"/>
    </location>
</feature>
<keyword evidence="4" id="KW-0256">Endoplasmic reticulum</keyword>
<comment type="similarity">
    <text evidence="2 7">Belongs to the TMC family.</text>
</comment>
<dbReference type="EMBL" id="JAFDVH010000010">
    <property type="protein sequence ID" value="KAG7469389.1"/>
    <property type="molecule type" value="Genomic_DNA"/>
</dbReference>
<dbReference type="PANTHER" id="PTHR23302">
    <property type="entry name" value="TRANSMEMBRANE CHANNEL-RELATED"/>
    <property type="match status" value="1"/>
</dbReference>
<accession>A0A9D3PV16</accession>
<evidence type="ECO:0000256" key="5">
    <source>
        <dbReference type="ARBA" id="ARBA00022989"/>
    </source>
</evidence>
<feature type="transmembrane region" description="Helical" evidence="7">
    <location>
        <begin position="825"/>
        <end position="843"/>
    </location>
</feature>
<keyword evidence="5 7" id="KW-1133">Transmembrane helix</keyword>
<dbReference type="Pfam" id="PF07810">
    <property type="entry name" value="TMC"/>
    <property type="match status" value="1"/>
</dbReference>
<dbReference type="PANTHER" id="PTHR23302:SF45">
    <property type="entry name" value="TRANSMEMBRANE CHANNEL-LIKE PROTEIN 4"/>
    <property type="match status" value="1"/>
</dbReference>
<evidence type="ECO:0000256" key="1">
    <source>
        <dbReference type="ARBA" id="ARBA00004477"/>
    </source>
</evidence>
<feature type="transmembrane region" description="Helical" evidence="7">
    <location>
        <begin position="559"/>
        <end position="583"/>
    </location>
</feature>
<dbReference type="GO" id="GO:0008381">
    <property type="term" value="F:mechanosensitive monoatomic ion channel activity"/>
    <property type="evidence" value="ECO:0007669"/>
    <property type="project" value="TreeGrafter"/>
</dbReference>
<evidence type="ECO:0000313" key="10">
    <source>
        <dbReference type="EMBL" id="KAG7469389.1"/>
    </source>
</evidence>
<feature type="transmembrane region" description="Helical" evidence="7">
    <location>
        <begin position="595"/>
        <end position="620"/>
    </location>
</feature>
<feature type="transmembrane region" description="Helical" evidence="7">
    <location>
        <begin position="768"/>
        <end position="790"/>
    </location>
</feature>
<feature type="compositionally biased region" description="Polar residues" evidence="8">
    <location>
        <begin position="390"/>
        <end position="409"/>
    </location>
</feature>
<dbReference type="InterPro" id="IPR038900">
    <property type="entry name" value="TMC"/>
</dbReference>
<feature type="transmembrane region" description="Helical" evidence="7">
    <location>
        <begin position="499"/>
        <end position="521"/>
    </location>
</feature>
<dbReference type="OrthoDB" id="1936208at2759"/>
<feature type="transmembrane region" description="Helical" evidence="7">
    <location>
        <begin position="37"/>
        <end position="64"/>
    </location>
</feature>
<evidence type="ECO:0000256" key="8">
    <source>
        <dbReference type="SAM" id="MobiDB-lite"/>
    </source>
</evidence>
<dbReference type="GO" id="GO:0005886">
    <property type="term" value="C:plasma membrane"/>
    <property type="evidence" value="ECO:0007669"/>
    <property type="project" value="InterPro"/>
</dbReference>
<feature type="transmembrane region" description="Helical" evidence="7">
    <location>
        <begin position="76"/>
        <end position="94"/>
    </location>
</feature>
<evidence type="ECO:0000256" key="2">
    <source>
        <dbReference type="ARBA" id="ARBA00006510"/>
    </source>
</evidence>
<feature type="transmembrane region" description="Helical" evidence="7">
    <location>
        <begin position="696"/>
        <end position="716"/>
    </location>
</feature>
<organism evidence="10 11">
    <name type="scientific">Megalops atlanticus</name>
    <name type="common">Tarpon</name>
    <name type="synonym">Clupea gigantea</name>
    <dbReference type="NCBI Taxonomy" id="7932"/>
    <lineage>
        <taxon>Eukaryota</taxon>
        <taxon>Metazoa</taxon>
        <taxon>Chordata</taxon>
        <taxon>Craniata</taxon>
        <taxon>Vertebrata</taxon>
        <taxon>Euteleostomi</taxon>
        <taxon>Actinopterygii</taxon>
        <taxon>Neopterygii</taxon>
        <taxon>Teleostei</taxon>
        <taxon>Elopiformes</taxon>
        <taxon>Megalopidae</taxon>
        <taxon>Megalops</taxon>
    </lineage>
</organism>
<feature type="transmembrane region" description="Helical" evidence="7">
    <location>
        <begin position="6"/>
        <end position="25"/>
    </location>
</feature>
<keyword evidence="6 7" id="KW-0472">Membrane</keyword>